<keyword evidence="1" id="KW-0540">Nuclease</keyword>
<evidence type="ECO:0000256" key="1">
    <source>
        <dbReference type="ARBA" id="ARBA00022722"/>
    </source>
</evidence>
<keyword evidence="2" id="KW-0378">Hydrolase</keyword>
<proteinExistence type="predicted"/>
<accession>A0A9D2S9V1</accession>
<dbReference type="GO" id="GO:0000175">
    <property type="term" value="F:3'-5'-RNA exonuclease activity"/>
    <property type="evidence" value="ECO:0007669"/>
    <property type="project" value="InterPro"/>
</dbReference>
<dbReference type="Proteomes" id="UP000823877">
    <property type="component" value="Unassembled WGS sequence"/>
</dbReference>
<evidence type="ECO:0000313" key="6">
    <source>
        <dbReference type="Proteomes" id="UP000823877"/>
    </source>
</evidence>
<dbReference type="PANTHER" id="PTHR23044:SF61">
    <property type="entry name" value="3'-5' EXORIBONUCLEASE 1-RELATED"/>
    <property type="match status" value="1"/>
</dbReference>
<dbReference type="PANTHER" id="PTHR23044">
    <property type="entry name" value="3'-5' EXONUCLEASE ERI1-RELATED"/>
    <property type="match status" value="1"/>
</dbReference>
<reference evidence="5" key="1">
    <citation type="journal article" date="2021" name="PeerJ">
        <title>Extensive microbial diversity within the chicken gut microbiome revealed by metagenomics and culture.</title>
        <authorList>
            <person name="Gilroy R."/>
            <person name="Ravi A."/>
            <person name="Getino M."/>
            <person name="Pursley I."/>
            <person name="Horton D.L."/>
            <person name="Alikhan N.F."/>
            <person name="Baker D."/>
            <person name="Gharbi K."/>
            <person name="Hall N."/>
            <person name="Watson M."/>
            <person name="Adriaenssens E.M."/>
            <person name="Foster-Nyarko E."/>
            <person name="Jarju S."/>
            <person name="Secka A."/>
            <person name="Antonio M."/>
            <person name="Oren A."/>
            <person name="Chaudhuri R.R."/>
            <person name="La Ragione R."/>
            <person name="Hildebrand F."/>
            <person name="Pallen M.J."/>
        </authorList>
    </citation>
    <scope>NUCLEOTIDE SEQUENCE</scope>
    <source>
        <strain evidence="5">CHK188-16595</strain>
    </source>
</reference>
<evidence type="ECO:0000256" key="2">
    <source>
        <dbReference type="ARBA" id="ARBA00022801"/>
    </source>
</evidence>
<comment type="caution">
    <text evidence="5">The sequence shown here is derived from an EMBL/GenBank/DDBJ whole genome shotgun (WGS) entry which is preliminary data.</text>
</comment>
<dbReference type="Gene3D" id="3.30.420.10">
    <property type="entry name" value="Ribonuclease H-like superfamily/Ribonuclease H"/>
    <property type="match status" value="1"/>
</dbReference>
<dbReference type="InterPro" id="IPR036397">
    <property type="entry name" value="RNaseH_sf"/>
</dbReference>
<gene>
    <name evidence="5" type="ORF">IAA37_06865</name>
</gene>
<evidence type="ECO:0000259" key="4">
    <source>
        <dbReference type="SMART" id="SM00479"/>
    </source>
</evidence>
<feature type="domain" description="Exonuclease" evidence="4">
    <location>
        <begin position="2"/>
        <end position="185"/>
    </location>
</feature>
<dbReference type="CDD" id="cd06133">
    <property type="entry name" value="ERI-1_3'hExo_like"/>
    <property type="match status" value="1"/>
</dbReference>
<sequence length="286" mass="33471">MKYVIFDLEWNNAFDYKEQKGLNEIIEIGAVKLDEDLNIADTYTQLIKPKLSKKLSKRFVDLTSITKEEISEMGIPFERAMLAFSQWVGSEETVFMSWSNSDLYVLVSNFKRFLGKTSVMFMKKYMDVQKYCQSFLENSKDQISLTHCAEQFDIRIEEENLHRALEDCYAEAACFKKVFCKEKAESMISLCDEDFFGRLAFKSYLITKPVSKEYNFFKERFTCPDCGGDMARISDVQVINNSFKTVLLCKHCQKKFWGFIRVKRLYDGVSTAKRITEMSKNKAKKY</sequence>
<dbReference type="InterPro" id="IPR051274">
    <property type="entry name" value="3-5_Exoribonuclease"/>
</dbReference>
<protein>
    <submittedName>
        <fullName evidence="5">Exonuclease domain-containing protein</fullName>
    </submittedName>
</protein>
<dbReference type="AlphaFoldDB" id="A0A9D2S9V1"/>
<dbReference type="InterPro" id="IPR013520">
    <property type="entry name" value="Ribonucl_H"/>
</dbReference>
<evidence type="ECO:0000256" key="3">
    <source>
        <dbReference type="ARBA" id="ARBA00022839"/>
    </source>
</evidence>
<organism evidence="5 6">
    <name type="scientific">Candidatus Eubacterium faecale</name>
    <dbReference type="NCBI Taxonomy" id="2838568"/>
    <lineage>
        <taxon>Bacteria</taxon>
        <taxon>Bacillati</taxon>
        <taxon>Bacillota</taxon>
        <taxon>Clostridia</taxon>
        <taxon>Eubacteriales</taxon>
        <taxon>Eubacteriaceae</taxon>
        <taxon>Eubacterium</taxon>
    </lineage>
</organism>
<dbReference type="SMART" id="SM00479">
    <property type="entry name" value="EXOIII"/>
    <property type="match status" value="1"/>
</dbReference>
<dbReference type="SUPFAM" id="SSF53098">
    <property type="entry name" value="Ribonuclease H-like"/>
    <property type="match status" value="1"/>
</dbReference>
<dbReference type="InterPro" id="IPR012337">
    <property type="entry name" value="RNaseH-like_sf"/>
</dbReference>
<name>A0A9D2S9V1_9FIRM</name>
<dbReference type="InterPro" id="IPR047201">
    <property type="entry name" value="ERI-1_3'hExo-like"/>
</dbReference>
<evidence type="ECO:0000313" key="5">
    <source>
        <dbReference type="EMBL" id="HJB75374.1"/>
    </source>
</evidence>
<reference evidence="5" key="2">
    <citation type="submission" date="2021-04" db="EMBL/GenBank/DDBJ databases">
        <authorList>
            <person name="Gilroy R."/>
        </authorList>
    </citation>
    <scope>NUCLEOTIDE SEQUENCE</scope>
    <source>
        <strain evidence="5">CHK188-16595</strain>
    </source>
</reference>
<dbReference type="Pfam" id="PF00929">
    <property type="entry name" value="RNase_T"/>
    <property type="match status" value="1"/>
</dbReference>
<dbReference type="GO" id="GO:0003676">
    <property type="term" value="F:nucleic acid binding"/>
    <property type="evidence" value="ECO:0007669"/>
    <property type="project" value="InterPro"/>
</dbReference>
<keyword evidence="3 5" id="KW-0269">Exonuclease</keyword>
<dbReference type="EMBL" id="DWXN01000012">
    <property type="protein sequence ID" value="HJB75374.1"/>
    <property type="molecule type" value="Genomic_DNA"/>
</dbReference>